<organism evidence="3 4">
    <name type="scientific">Colletotrichum musicola</name>
    <dbReference type="NCBI Taxonomy" id="2175873"/>
    <lineage>
        <taxon>Eukaryota</taxon>
        <taxon>Fungi</taxon>
        <taxon>Dikarya</taxon>
        <taxon>Ascomycota</taxon>
        <taxon>Pezizomycotina</taxon>
        <taxon>Sordariomycetes</taxon>
        <taxon>Hypocreomycetidae</taxon>
        <taxon>Glomerellales</taxon>
        <taxon>Glomerellaceae</taxon>
        <taxon>Colletotrichum</taxon>
        <taxon>Colletotrichum orchidearum species complex</taxon>
    </lineage>
</organism>
<accession>A0A8H6JE71</accession>
<evidence type="ECO:0000313" key="3">
    <source>
        <dbReference type="EMBL" id="KAF6811469.1"/>
    </source>
</evidence>
<feature type="domain" description="Azaphilone pigments biosynthesis cluster protein L N-terminal" evidence="2">
    <location>
        <begin position="3"/>
        <end position="170"/>
    </location>
</feature>
<gene>
    <name evidence="3" type="ORF">CMUS01_13260</name>
</gene>
<feature type="compositionally biased region" description="Acidic residues" evidence="1">
    <location>
        <begin position="209"/>
        <end position="218"/>
    </location>
</feature>
<dbReference type="Proteomes" id="UP000639643">
    <property type="component" value="Unassembled WGS sequence"/>
</dbReference>
<comment type="caution">
    <text evidence="3">The sequence shown here is derived from an EMBL/GenBank/DDBJ whole genome shotgun (WGS) entry which is preliminary data.</text>
</comment>
<dbReference type="InterPro" id="IPR031348">
    <property type="entry name" value="PigL_N"/>
</dbReference>
<keyword evidence="4" id="KW-1185">Reference proteome</keyword>
<dbReference type="Pfam" id="PF17111">
    <property type="entry name" value="PigL_N"/>
    <property type="match status" value="1"/>
</dbReference>
<feature type="compositionally biased region" description="Low complexity" evidence="1">
    <location>
        <begin position="227"/>
        <end position="241"/>
    </location>
</feature>
<sequence length="352" mass="37569">MSDPLSVAASCVGLITAAGATARAIMSFVRDCREARADLTTISRELADLQIILELLKSDEEGGSLPSPLQTQIISIVDSCGGLISIINDLLKRHKRKTGAVRWAVDGKREVEGLRRGLEAYRGSLSLAVETVTLALAKSIKNDTEAIRGHTQDIPGIKYDTERILDEIEDLRISLESGEDKAWSTGGVLIEEYLDGLTSYAETVCEEVVWETDSEEEPASPPPPTNAPQRAAKVAEEAPAAQPISDDSLPTHMARCQGCGKSIEKRSPNYYVKNCGHRLCGVAPARVFCRPSPTPAKLPGAVTNRPCCPDARGLSSTTDCSGIGKESSIRAGGGSWSRARPRRAGGVSTGTQ</sequence>
<proteinExistence type="predicted"/>
<dbReference type="OrthoDB" id="524326at2759"/>
<evidence type="ECO:0000256" key="1">
    <source>
        <dbReference type="SAM" id="MobiDB-lite"/>
    </source>
</evidence>
<feature type="region of interest" description="Disordered" evidence="1">
    <location>
        <begin position="313"/>
        <end position="352"/>
    </location>
</feature>
<evidence type="ECO:0000313" key="4">
    <source>
        <dbReference type="Proteomes" id="UP000639643"/>
    </source>
</evidence>
<evidence type="ECO:0000259" key="2">
    <source>
        <dbReference type="Pfam" id="PF17111"/>
    </source>
</evidence>
<feature type="region of interest" description="Disordered" evidence="1">
    <location>
        <begin position="209"/>
        <end position="249"/>
    </location>
</feature>
<name>A0A8H6JE71_9PEZI</name>
<protein>
    <recommendedName>
        <fullName evidence="2">Azaphilone pigments biosynthesis cluster protein L N-terminal domain-containing protein</fullName>
    </recommendedName>
</protein>
<reference evidence="3" key="1">
    <citation type="journal article" date="2020" name="Phytopathology">
        <title>Genome Sequence Resources of Colletotrichum truncatum, C. plurivorum, C. musicola, and C. sojae: Four Species Pathogenic to Soybean (Glycine max).</title>
        <authorList>
            <person name="Rogerio F."/>
            <person name="Boufleur T.R."/>
            <person name="Ciampi-Guillardi M."/>
            <person name="Sukno S.A."/>
            <person name="Thon M.R."/>
            <person name="Massola Junior N.S."/>
            <person name="Baroncelli R."/>
        </authorList>
    </citation>
    <scope>NUCLEOTIDE SEQUENCE</scope>
    <source>
        <strain evidence="3">LFN0074</strain>
    </source>
</reference>
<dbReference type="AlphaFoldDB" id="A0A8H6JE71"/>
<dbReference type="EMBL" id="WIGM01000817">
    <property type="protein sequence ID" value="KAF6811469.1"/>
    <property type="molecule type" value="Genomic_DNA"/>
</dbReference>